<sequence length="62" mass="7310">HLINSQKTLVTLKDIRVFFDILVSNEETPDECEESTRERKKAIQAIQENNFETALDDLYSFY</sequence>
<name>A0A9W4WWS1_9GLOM</name>
<gene>
    <name evidence="1" type="ORF">FWILDA_LOCUS11780</name>
</gene>
<organism evidence="1 2">
    <name type="scientific">Funneliformis geosporum</name>
    <dbReference type="NCBI Taxonomy" id="1117311"/>
    <lineage>
        <taxon>Eukaryota</taxon>
        <taxon>Fungi</taxon>
        <taxon>Fungi incertae sedis</taxon>
        <taxon>Mucoromycota</taxon>
        <taxon>Glomeromycotina</taxon>
        <taxon>Glomeromycetes</taxon>
        <taxon>Glomerales</taxon>
        <taxon>Glomeraceae</taxon>
        <taxon>Funneliformis</taxon>
    </lineage>
</organism>
<accession>A0A9W4WWS1</accession>
<feature type="non-terminal residue" evidence="1">
    <location>
        <position position="1"/>
    </location>
</feature>
<comment type="caution">
    <text evidence="1">The sequence shown here is derived from an EMBL/GenBank/DDBJ whole genome shotgun (WGS) entry which is preliminary data.</text>
</comment>
<dbReference type="AlphaFoldDB" id="A0A9W4WWS1"/>
<proteinExistence type="predicted"/>
<dbReference type="Proteomes" id="UP001153678">
    <property type="component" value="Unassembled WGS sequence"/>
</dbReference>
<dbReference type="EMBL" id="CAMKVN010003482">
    <property type="protein sequence ID" value="CAI2184844.1"/>
    <property type="molecule type" value="Genomic_DNA"/>
</dbReference>
<reference evidence="1" key="1">
    <citation type="submission" date="2022-08" db="EMBL/GenBank/DDBJ databases">
        <authorList>
            <person name="Kallberg Y."/>
            <person name="Tangrot J."/>
            <person name="Rosling A."/>
        </authorList>
    </citation>
    <scope>NUCLEOTIDE SEQUENCE</scope>
    <source>
        <strain evidence="1">Wild A</strain>
    </source>
</reference>
<keyword evidence="2" id="KW-1185">Reference proteome</keyword>
<evidence type="ECO:0000313" key="2">
    <source>
        <dbReference type="Proteomes" id="UP001153678"/>
    </source>
</evidence>
<protein>
    <submittedName>
        <fullName evidence="1">3020_t:CDS:1</fullName>
    </submittedName>
</protein>
<evidence type="ECO:0000313" key="1">
    <source>
        <dbReference type="EMBL" id="CAI2184844.1"/>
    </source>
</evidence>